<name>A0A0C2XBD3_SERVB</name>
<dbReference type="Proteomes" id="UP000054097">
    <property type="component" value="Unassembled WGS sequence"/>
</dbReference>
<dbReference type="Pfam" id="PF00067">
    <property type="entry name" value="p450"/>
    <property type="match status" value="1"/>
</dbReference>
<dbReference type="HOGENOM" id="CLU_1210434_0_0_1"/>
<reference evidence="1 2" key="1">
    <citation type="submission" date="2014-04" db="EMBL/GenBank/DDBJ databases">
        <authorList>
            <consortium name="DOE Joint Genome Institute"/>
            <person name="Kuo A."/>
            <person name="Zuccaro A."/>
            <person name="Kohler A."/>
            <person name="Nagy L.G."/>
            <person name="Floudas D."/>
            <person name="Copeland A."/>
            <person name="Barry K.W."/>
            <person name="Cichocki N."/>
            <person name="Veneault-Fourrey C."/>
            <person name="LaButti K."/>
            <person name="Lindquist E.A."/>
            <person name="Lipzen A."/>
            <person name="Lundell T."/>
            <person name="Morin E."/>
            <person name="Murat C."/>
            <person name="Sun H."/>
            <person name="Tunlid A."/>
            <person name="Henrissat B."/>
            <person name="Grigoriev I.V."/>
            <person name="Hibbett D.S."/>
            <person name="Martin F."/>
            <person name="Nordberg H.P."/>
            <person name="Cantor M.N."/>
            <person name="Hua S.X."/>
        </authorList>
    </citation>
    <scope>NUCLEOTIDE SEQUENCE [LARGE SCALE GENOMIC DNA]</scope>
    <source>
        <strain evidence="1 2">MAFF 305830</strain>
    </source>
</reference>
<sequence length="229" mass="26254">MGNISSQIQPSEVFRPFNLFILFVTLYGVETARKFTNARAALARVGNMLGPRAIFGPYSLLGNILPPIPYVKLSSEIHFGEKYAFHQKYGCDVIADGYIFDTNQVYLRIADAAVVKQRLARVAIDNEQNRISEATQDVQVYFIIRDQRGDYNRDAFIPFAAGPRACIGRRFSEVEAVTFLAHLILRYRFEPTPMRDGETFEERKERVLRWHQGSITLAPQKVPLMFSRR</sequence>
<dbReference type="EMBL" id="KN824306">
    <property type="protein sequence ID" value="KIM26477.1"/>
    <property type="molecule type" value="Genomic_DNA"/>
</dbReference>
<dbReference type="AlphaFoldDB" id="A0A0C2XBD3"/>
<organism evidence="1 2">
    <name type="scientific">Serendipita vermifera MAFF 305830</name>
    <dbReference type="NCBI Taxonomy" id="933852"/>
    <lineage>
        <taxon>Eukaryota</taxon>
        <taxon>Fungi</taxon>
        <taxon>Dikarya</taxon>
        <taxon>Basidiomycota</taxon>
        <taxon>Agaricomycotina</taxon>
        <taxon>Agaricomycetes</taxon>
        <taxon>Sebacinales</taxon>
        <taxon>Serendipitaceae</taxon>
        <taxon>Serendipita</taxon>
    </lineage>
</organism>
<reference evidence="2" key="2">
    <citation type="submission" date="2015-01" db="EMBL/GenBank/DDBJ databases">
        <title>Evolutionary Origins and Diversification of the Mycorrhizal Mutualists.</title>
        <authorList>
            <consortium name="DOE Joint Genome Institute"/>
            <consortium name="Mycorrhizal Genomics Consortium"/>
            <person name="Kohler A."/>
            <person name="Kuo A."/>
            <person name="Nagy L.G."/>
            <person name="Floudas D."/>
            <person name="Copeland A."/>
            <person name="Barry K.W."/>
            <person name="Cichocki N."/>
            <person name="Veneault-Fourrey C."/>
            <person name="LaButti K."/>
            <person name="Lindquist E.A."/>
            <person name="Lipzen A."/>
            <person name="Lundell T."/>
            <person name="Morin E."/>
            <person name="Murat C."/>
            <person name="Riley R."/>
            <person name="Ohm R."/>
            <person name="Sun H."/>
            <person name="Tunlid A."/>
            <person name="Henrissat B."/>
            <person name="Grigoriev I.V."/>
            <person name="Hibbett D.S."/>
            <person name="Martin F."/>
        </authorList>
    </citation>
    <scope>NUCLEOTIDE SEQUENCE [LARGE SCALE GENOMIC DNA]</scope>
    <source>
        <strain evidence="2">MAFF 305830</strain>
    </source>
</reference>
<dbReference type="GO" id="GO:0020037">
    <property type="term" value="F:heme binding"/>
    <property type="evidence" value="ECO:0007669"/>
    <property type="project" value="InterPro"/>
</dbReference>
<keyword evidence="2" id="KW-1185">Reference proteome</keyword>
<dbReference type="GO" id="GO:0005506">
    <property type="term" value="F:iron ion binding"/>
    <property type="evidence" value="ECO:0007669"/>
    <property type="project" value="InterPro"/>
</dbReference>
<accession>A0A0C2XBD3</accession>
<dbReference type="SUPFAM" id="SSF48264">
    <property type="entry name" value="Cytochrome P450"/>
    <property type="match status" value="1"/>
</dbReference>
<gene>
    <name evidence="1" type="ORF">M408DRAFT_9898</name>
</gene>
<dbReference type="STRING" id="933852.A0A0C2XBD3"/>
<dbReference type="InterPro" id="IPR001128">
    <property type="entry name" value="Cyt_P450"/>
</dbReference>
<dbReference type="OrthoDB" id="1470350at2759"/>
<dbReference type="GO" id="GO:0016705">
    <property type="term" value="F:oxidoreductase activity, acting on paired donors, with incorporation or reduction of molecular oxygen"/>
    <property type="evidence" value="ECO:0007669"/>
    <property type="project" value="InterPro"/>
</dbReference>
<dbReference type="Gene3D" id="1.10.630.10">
    <property type="entry name" value="Cytochrome P450"/>
    <property type="match status" value="1"/>
</dbReference>
<dbReference type="InterPro" id="IPR036396">
    <property type="entry name" value="Cyt_P450_sf"/>
</dbReference>
<evidence type="ECO:0000313" key="1">
    <source>
        <dbReference type="EMBL" id="KIM26477.1"/>
    </source>
</evidence>
<evidence type="ECO:0008006" key="3">
    <source>
        <dbReference type="Google" id="ProtNLM"/>
    </source>
</evidence>
<dbReference type="GO" id="GO:0004497">
    <property type="term" value="F:monooxygenase activity"/>
    <property type="evidence" value="ECO:0007669"/>
    <property type="project" value="InterPro"/>
</dbReference>
<proteinExistence type="predicted"/>
<evidence type="ECO:0000313" key="2">
    <source>
        <dbReference type="Proteomes" id="UP000054097"/>
    </source>
</evidence>
<protein>
    <recommendedName>
        <fullName evidence="3">Cytochrome P450</fullName>
    </recommendedName>
</protein>